<proteinExistence type="predicted"/>
<dbReference type="Proteomes" id="UP000503129">
    <property type="component" value="Chromosome"/>
</dbReference>
<dbReference type="EMBL" id="CP030118">
    <property type="protein sequence ID" value="QDL07139.1"/>
    <property type="molecule type" value="Genomic_DNA"/>
</dbReference>
<evidence type="ECO:0000313" key="3">
    <source>
        <dbReference type="Proteomes" id="UP000503129"/>
    </source>
</evidence>
<evidence type="ECO:0000256" key="1">
    <source>
        <dbReference type="SAM" id="MobiDB-lite"/>
    </source>
</evidence>
<reference evidence="2 3" key="1">
    <citation type="submission" date="2018-06" db="EMBL/GenBank/DDBJ databases">
        <title>Comparative genomics of Brasilonema spp. strains.</title>
        <authorList>
            <person name="Alvarenga D.O."/>
            <person name="Fiore M.F."/>
            <person name="Varani A.M."/>
        </authorList>
    </citation>
    <scope>NUCLEOTIDE SEQUENCE [LARGE SCALE GENOMIC DNA]</scope>
    <source>
        <strain evidence="2 3">CENA114</strain>
    </source>
</reference>
<protein>
    <submittedName>
        <fullName evidence="2">Uncharacterized protein</fullName>
    </submittedName>
</protein>
<sequence length="62" mass="6465">MPATGNPSSALAPQRTGSPYQGEGKIFASLKAKVDDIDGECVTSSNYRGKDFCVIKSKGGEV</sequence>
<dbReference type="AlphaFoldDB" id="A0A856MAS4"/>
<feature type="region of interest" description="Disordered" evidence="1">
    <location>
        <begin position="1"/>
        <end position="22"/>
    </location>
</feature>
<dbReference type="KEGG" id="bsen:DP114_03745"/>
<keyword evidence="3" id="KW-1185">Reference proteome</keyword>
<evidence type="ECO:0000313" key="2">
    <source>
        <dbReference type="EMBL" id="QDL07139.1"/>
    </source>
</evidence>
<organism evidence="2 3">
    <name type="scientific">Brasilonema sennae CENA114</name>
    <dbReference type="NCBI Taxonomy" id="415709"/>
    <lineage>
        <taxon>Bacteria</taxon>
        <taxon>Bacillati</taxon>
        <taxon>Cyanobacteriota</taxon>
        <taxon>Cyanophyceae</taxon>
        <taxon>Nostocales</taxon>
        <taxon>Scytonemataceae</taxon>
        <taxon>Brasilonema</taxon>
        <taxon>Bromeliae group (in: Brasilonema)</taxon>
    </lineage>
</organism>
<gene>
    <name evidence="2" type="ORF">DP114_03745</name>
</gene>
<name>A0A856MAS4_9CYAN</name>
<feature type="compositionally biased region" description="Polar residues" evidence="1">
    <location>
        <begin position="1"/>
        <end position="19"/>
    </location>
</feature>
<accession>A0A856MAS4</accession>